<accession>A0ABN9H508</accession>
<evidence type="ECO:0000313" key="6">
    <source>
        <dbReference type="Proteomes" id="UP001162483"/>
    </source>
</evidence>
<dbReference type="EC" id="2.8.2.-" evidence="3"/>
<evidence type="ECO:0000256" key="2">
    <source>
        <dbReference type="ARBA" id="ARBA00022679"/>
    </source>
</evidence>
<evidence type="ECO:0000256" key="3">
    <source>
        <dbReference type="RuleBase" id="RU361155"/>
    </source>
</evidence>
<dbReference type="InterPro" id="IPR000863">
    <property type="entry name" value="Sulfotransferase_dom"/>
</dbReference>
<feature type="domain" description="Sulfotransferase" evidence="4">
    <location>
        <begin position="34"/>
        <end position="247"/>
    </location>
</feature>
<gene>
    <name evidence="5" type="ORF">SPARVUS_LOCUS15235488</name>
</gene>
<dbReference type="Gene3D" id="3.40.50.300">
    <property type="entry name" value="P-loop containing nucleotide triphosphate hydrolases"/>
    <property type="match status" value="1"/>
</dbReference>
<dbReference type="SUPFAM" id="SSF52540">
    <property type="entry name" value="P-loop containing nucleoside triphosphate hydrolases"/>
    <property type="match status" value="1"/>
</dbReference>
<dbReference type="InterPro" id="IPR027417">
    <property type="entry name" value="P-loop_NTPase"/>
</dbReference>
<evidence type="ECO:0000256" key="1">
    <source>
        <dbReference type="ARBA" id="ARBA00005771"/>
    </source>
</evidence>
<evidence type="ECO:0000313" key="5">
    <source>
        <dbReference type="EMBL" id="CAI9615435.1"/>
    </source>
</evidence>
<dbReference type="Proteomes" id="UP001162483">
    <property type="component" value="Unassembled WGS sequence"/>
</dbReference>
<dbReference type="EMBL" id="CATNWA010019874">
    <property type="protein sequence ID" value="CAI9615435.1"/>
    <property type="molecule type" value="Genomic_DNA"/>
</dbReference>
<dbReference type="PANTHER" id="PTHR11783">
    <property type="entry name" value="SULFOTRANSFERASE SULT"/>
    <property type="match status" value="1"/>
</dbReference>
<keyword evidence="6" id="KW-1185">Reference proteome</keyword>
<protein>
    <recommendedName>
        <fullName evidence="3">Sulfotransferase</fullName>
        <ecNumber evidence="3">2.8.2.-</ecNumber>
    </recommendedName>
</protein>
<name>A0ABN9H508_9NEOB</name>
<keyword evidence="2 3" id="KW-0808">Transferase</keyword>
<dbReference type="Pfam" id="PF00685">
    <property type="entry name" value="Sulfotransfer_1"/>
    <property type="match status" value="1"/>
</dbReference>
<evidence type="ECO:0000259" key="4">
    <source>
        <dbReference type="Pfam" id="PF00685"/>
    </source>
</evidence>
<comment type="similarity">
    <text evidence="1 3">Belongs to the sulfotransferase 1 family.</text>
</comment>
<sequence length="265" mass="31439">MDAEYFQHKGINFASVIYSKERLEYLENEFQVQDDDVYIVTFPKSGTNWMMEILSLIHSNGDISWCRKVPNYIRIPWLDVCGPGVKLVDEYQSPRLFSSHLPIQFFPKSFFSSKAKVIYTARNPKDVLVSLYHYAHMSFVIKKPNSFDEFMEDFLQGRVPFGSWFDHIKGWIQMKDNSNFFFITYEDLKRDHRGAVKKICTFLGNELEEQTIDLVVEQSSFNMMKSNNMSNNSLVPDYIMDPKKQPFYEERYYFLFNLHSFKDLL</sequence>
<comment type="caution">
    <text evidence="5">The sequence shown here is derived from an EMBL/GenBank/DDBJ whole genome shotgun (WGS) entry which is preliminary data.</text>
</comment>
<organism evidence="5 6">
    <name type="scientific">Staurois parvus</name>
    <dbReference type="NCBI Taxonomy" id="386267"/>
    <lineage>
        <taxon>Eukaryota</taxon>
        <taxon>Metazoa</taxon>
        <taxon>Chordata</taxon>
        <taxon>Craniata</taxon>
        <taxon>Vertebrata</taxon>
        <taxon>Euteleostomi</taxon>
        <taxon>Amphibia</taxon>
        <taxon>Batrachia</taxon>
        <taxon>Anura</taxon>
        <taxon>Neobatrachia</taxon>
        <taxon>Ranoidea</taxon>
        <taxon>Ranidae</taxon>
        <taxon>Staurois</taxon>
    </lineage>
</organism>
<proteinExistence type="inferred from homology"/>
<reference evidence="5" key="1">
    <citation type="submission" date="2023-05" db="EMBL/GenBank/DDBJ databases">
        <authorList>
            <person name="Stuckert A."/>
        </authorList>
    </citation>
    <scope>NUCLEOTIDE SEQUENCE</scope>
</reference>